<dbReference type="PANTHER" id="PTHR43649">
    <property type="entry name" value="ARABINOSE-BINDING PROTEIN-RELATED"/>
    <property type="match status" value="1"/>
</dbReference>
<protein>
    <submittedName>
        <fullName evidence="5">ABC transporter, substrate-binding protein</fullName>
    </submittedName>
</protein>
<dbReference type="Pfam" id="PF13416">
    <property type="entry name" value="SBP_bac_8"/>
    <property type="match status" value="1"/>
</dbReference>
<feature type="region of interest" description="Disordered" evidence="4">
    <location>
        <begin position="1"/>
        <end position="37"/>
    </location>
</feature>
<dbReference type="Gene3D" id="3.40.190.10">
    <property type="entry name" value="Periplasmic binding protein-like II"/>
    <property type="match status" value="1"/>
</dbReference>
<keyword evidence="3" id="KW-0732">Signal</keyword>
<evidence type="ECO:0000256" key="3">
    <source>
        <dbReference type="ARBA" id="ARBA00022729"/>
    </source>
</evidence>
<dbReference type="InterPro" id="IPR006059">
    <property type="entry name" value="SBP"/>
</dbReference>
<name>A0A087DR13_BIFAD</name>
<dbReference type="Proteomes" id="UP000029091">
    <property type="component" value="Unassembled WGS sequence"/>
</dbReference>
<proteinExistence type="inferred from homology"/>
<dbReference type="EMBL" id="JGZQ01000004">
    <property type="protein sequence ID" value="KFI97963.1"/>
    <property type="molecule type" value="Genomic_DNA"/>
</dbReference>
<comment type="similarity">
    <text evidence="1">Belongs to the bacterial solute-binding protein 1 family.</text>
</comment>
<gene>
    <name evidence="5" type="ORF">BSTER_1912</name>
</gene>
<dbReference type="SUPFAM" id="SSF53850">
    <property type="entry name" value="Periplasmic binding protein-like II"/>
    <property type="match status" value="1"/>
</dbReference>
<reference evidence="5 6" key="1">
    <citation type="submission" date="2014-03" db="EMBL/GenBank/DDBJ databases">
        <title>Genomics of Bifidobacteria.</title>
        <authorList>
            <person name="Ventura M."/>
            <person name="Milani C."/>
            <person name="Lugli G.A."/>
        </authorList>
    </citation>
    <scope>NUCLEOTIDE SEQUENCE [LARGE SCALE GENOMIC DNA]</scope>
    <source>
        <strain evidence="6">JCM 15918</strain>
    </source>
</reference>
<sequence>MSQYGNKKYANTHKPSDFDSSEPVRYNQSRTGSTQTMTVCKNQATVRLHQAREVPHMTLTSDFRRRKVARRKGNPMKNLTKGIAAVGALAMLTGVGACGSNTADDKGQVYFLNNKPEVVNQWNELAEMYTKQTGVKVDIQSATSGSYESTLSSELAKNNAPTMFGIGGFDQYAKYKDYLEPLQDTEAYKLLNDQGKQMAHKDGDNVYGLPYAAEWFGIIVNKKLINEYAKKDYAVIKSFDDIKDYNTLKKVADSMQQHKDDLGIDGAFSTPGLDSSNYYRYASHMTQVPVAYEYIDEGVDFEKELKGTYLDNYKNLWDLEMKDNPTENTMLGSVNYEDSTAEFSAGKVAFYPNGVWAYSQIKGNEVADEDLAMLPYYMGFPNESKYAANSIYDISWSVNKNASDKDKKATEDFIKWMVSDEDAKKILSKDMGFAVPFTTFDSEDFQPDNPLTKSALKLESGGLTPIHGAYIPGQAWADGVANALLEYAQGTGDWNGVKKAYLDDWTSAWNDYENNFGMLPPAHK</sequence>
<comment type="caution">
    <text evidence="5">The sequence shown here is derived from an EMBL/GenBank/DDBJ whole genome shotgun (WGS) entry which is preliminary data.</text>
</comment>
<organism evidence="5 6">
    <name type="scientific">Bifidobacterium adolescentis JCM 15918</name>
    <dbReference type="NCBI Taxonomy" id="1437612"/>
    <lineage>
        <taxon>Bacteria</taxon>
        <taxon>Bacillati</taxon>
        <taxon>Actinomycetota</taxon>
        <taxon>Actinomycetes</taxon>
        <taxon>Bifidobacteriales</taxon>
        <taxon>Bifidobacteriaceae</taxon>
        <taxon>Bifidobacterium</taxon>
    </lineage>
</organism>
<keyword evidence="2" id="KW-0813">Transport</keyword>
<feature type="compositionally biased region" description="Polar residues" evidence="4">
    <location>
        <begin position="26"/>
        <end position="37"/>
    </location>
</feature>
<evidence type="ECO:0000313" key="6">
    <source>
        <dbReference type="Proteomes" id="UP000029091"/>
    </source>
</evidence>
<evidence type="ECO:0000313" key="5">
    <source>
        <dbReference type="EMBL" id="KFI97963.1"/>
    </source>
</evidence>
<evidence type="ECO:0000256" key="1">
    <source>
        <dbReference type="ARBA" id="ARBA00008520"/>
    </source>
</evidence>
<evidence type="ECO:0000256" key="4">
    <source>
        <dbReference type="SAM" id="MobiDB-lite"/>
    </source>
</evidence>
<accession>A0A087DR13</accession>
<dbReference type="AlphaFoldDB" id="A0A087DR13"/>
<dbReference type="PANTHER" id="PTHR43649:SF34">
    <property type="entry name" value="ABC TRANSPORTER PERIPLASMIC-BINDING PROTEIN YCJN-RELATED"/>
    <property type="match status" value="1"/>
</dbReference>
<dbReference type="InterPro" id="IPR050490">
    <property type="entry name" value="Bact_solute-bd_prot1"/>
</dbReference>
<evidence type="ECO:0000256" key="2">
    <source>
        <dbReference type="ARBA" id="ARBA00022448"/>
    </source>
</evidence>